<feature type="region of interest" description="Disordered" evidence="1">
    <location>
        <begin position="1"/>
        <end position="20"/>
    </location>
</feature>
<gene>
    <name evidence="2" type="ORF">H9X54_010490</name>
</gene>
<dbReference type="InterPro" id="IPR031325">
    <property type="entry name" value="RHS_repeat"/>
</dbReference>
<dbReference type="EMBL" id="JACSOD020000488">
    <property type="protein sequence ID" value="MBM6499721.1"/>
    <property type="molecule type" value="Genomic_DNA"/>
</dbReference>
<sequence length="1156" mass="131359">MRAIGQPAGQNVSNPDLPNLIPPSPSVSSLIKFEEMPVNYYTGIPSINEELAKVPVDGNLNLSIALDYHPTGVRIEEYASWVGTGWSLNGIGGFVSRTTKGAPDELGGILSNNYYNSSFVTNFNLFDQINYDSYYLGTGKYSDFDHDTMSDIFHFNFFGESGKFIFSKNSSGVIVPTLLDCKSNIKIQVLQSSQLGIDSFVLTNDTGYKFTFDVKEISTIYTNNVSSLRGDGNTSVGGSTIFYPTSWHLSKVETSSGTLLCTFDYHPDIIESTKTFSYSKNDVYKHDIDIFDTNGVSPDLHNMLPLSSYTETTINVASKKVSRISITGKAEILFNITLGRTDYENNTGCSLESIVVKDFQGNQTSKFALEYQTFGIGNRLFLKGLKKYGNDNNSFNPYLFLYKNPDLLPDKRSYSKDYWGYFNSYRNMEPYPAIPFLGTTGSDARTNKNVVNTGSLNKIIYPNGGYKKIDFEPNTYSKTATLNKEYYDQPENKNVINESIALNGNPNQSVSTNFKIIYIENGDFINFNLTPTFINQTWQGTANINAYRVNITPLIPNYNFDPQNTQIIQDLSQYTFDVNQNYVDAIRSSYKFSMQDCSSQNGNSCLKTFYLKGFYLVQLGFNGDIPQMNDIVNYNISFQWYRYIENLKFNYGGGLRVKSIEYYNAIDDVEPSRKFSYNYDSFENTAKSSGAIINIPIHAYYQKRKWASYILPPSNMLAVRETYYVTTSSKSMVPYTSTNGSIVGYKNVKVTDSYEGFKRFYYNSPEDFPEPEHAFSYPYTNEVPNHDFKRGLLLKEEVFNSNNQPVKITENSYDYSEINVLGGWNVFLRQYNDCHIHRSHFGEFVKDHTHYIATVNNPNTEFQMQSSLCNNMYTFLDIKEQIYIRGWAKLTSTLTEDYFYEGSIPKIVSTNRFYTYDNTNFKIETEHLENSQGENLTTKYYYPPHPNMAGKPFVSQLIAKNIIGVPLVTEGYRNAEKLSTQETVYKDWDMSSNTLLLPEIIKTSKGTATLEERIKYNVVDVTNGNPLEVQNENGMKISYIWGYNKTQPVAKLENIAYSSIPASLITAIQSATDSPTGTEQDVLNALSDLYNSSDANLQKAMITTLTYIPLVGVSTITDPKRQLTRYEYDSFNRLIRVSDAEGNPLTETEYHYRNQN</sequence>
<name>A0ABS2CXT4_9FLAO</name>
<evidence type="ECO:0000256" key="1">
    <source>
        <dbReference type="SAM" id="MobiDB-lite"/>
    </source>
</evidence>
<evidence type="ECO:0000313" key="2">
    <source>
        <dbReference type="EMBL" id="MBM6499721.1"/>
    </source>
</evidence>
<accession>A0ABS2CXT4</accession>
<reference evidence="2 3" key="1">
    <citation type="submission" date="2021-02" db="EMBL/GenBank/DDBJ databases">
        <authorList>
            <person name="Jung H.S."/>
            <person name="Chun B.H."/>
            <person name="Jeon C.O."/>
        </authorList>
    </citation>
    <scope>NUCLEOTIDE SEQUENCE [LARGE SCALE GENOMIC DNA]</scope>
    <source>
        <strain evidence="2 3">LMG 25203</strain>
    </source>
</reference>
<evidence type="ECO:0000313" key="3">
    <source>
        <dbReference type="Proteomes" id="UP000759529"/>
    </source>
</evidence>
<keyword evidence="3" id="KW-1185">Reference proteome</keyword>
<protein>
    <submittedName>
        <fullName evidence="2">RHS repeat protein</fullName>
    </submittedName>
</protein>
<comment type="caution">
    <text evidence="2">The sequence shown here is derived from an EMBL/GenBank/DDBJ whole genome shotgun (WGS) entry which is preliminary data.</text>
</comment>
<dbReference type="Proteomes" id="UP000759529">
    <property type="component" value="Unassembled WGS sequence"/>
</dbReference>
<dbReference type="Pfam" id="PF05593">
    <property type="entry name" value="RHS_repeat"/>
    <property type="match status" value="1"/>
</dbReference>
<organism evidence="2 3">
    <name type="scientific">Flavobacterium macrobrachii</name>
    <dbReference type="NCBI Taxonomy" id="591204"/>
    <lineage>
        <taxon>Bacteria</taxon>
        <taxon>Pseudomonadati</taxon>
        <taxon>Bacteroidota</taxon>
        <taxon>Flavobacteriia</taxon>
        <taxon>Flavobacteriales</taxon>
        <taxon>Flavobacteriaceae</taxon>
        <taxon>Flavobacterium</taxon>
    </lineage>
</organism>
<dbReference type="RefSeq" id="WP_187657202.1">
    <property type="nucleotide sequence ID" value="NZ_JACSOD020000488.1"/>
</dbReference>
<proteinExistence type="predicted"/>